<dbReference type="EMBL" id="CM001487">
    <property type="protein sequence ID" value="EIM57016.1"/>
    <property type="molecule type" value="Genomic_DNA"/>
</dbReference>
<dbReference type="AlphaFoldDB" id="I5AT93"/>
<evidence type="ECO:0000313" key="1">
    <source>
        <dbReference type="EMBL" id="EIM57016.1"/>
    </source>
</evidence>
<organism evidence="1 2">
    <name type="scientific">Eubacterium cellulosolvens (strain ATCC 43171 / JCM 9499 / 6)</name>
    <name type="common">Cillobacterium cellulosolvens</name>
    <dbReference type="NCBI Taxonomy" id="633697"/>
    <lineage>
        <taxon>Bacteria</taxon>
        <taxon>Bacillati</taxon>
        <taxon>Bacillota</taxon>
        <taxon>Clostridia</taxon>
        <taxon>Eubacteriales</taxon>
        <taxon>Eubacteriaceae</taxon>
        <taxon>Eubacterium</taxon>
    </lineage>
</organism>
<protein>
    <submittedName>
        <fullName evidence="1">Uncharacterized protein</fullName>
    </submittedName>
</protein>
<evidence type="ECO:0000313" key="2">
    <source>
        <dbReference type="Proteomes" id="UP000005753"/>
    </source>
</evidence>
<dbReference type="STRING" id="633697.EubceDRAFT1_1199"/>
<keyword evidence="2" id="KW-1185">Reference proteome</keyword>
<reference evidence="1 2" key="2">
    <citation type="submission" date="2012-02" db="EMBL/GenBank/DDBJ databases">
        <title>Improved High-Quality Draft sequence of Eubacterium cellulosolvens 6.</title>
        <authorList>
            <consortium name="US DOE Joint Genome Institute"/>
            <person name="Lucas S."/>
            <person name="Han J."/>
            <person name="Lapidus A."/>
            <person name="Cheng J.-F."/>
            <person name="Goodwin L."/>
            <person name="Pitluck S."/>
            <person name="Peters L."/>
            <person name="Mikhailova N."/>
            <person name="Gu W."/>
            <person name="Detter J.C."/>
            <person name="Han C."/>
            <person name="Tapia R."/>
            <person name="Land M."/>
            <person name="Hauser L."/>
            <person name="Kyrpides N."/>
            <person name="Ivanova N."/>
            <person name="Pagani I."/>
            <person name="Johnson E."/>
            <person name="Mukhopadhyay B."/>
            <person name="Anderson I."/>
            <person name="Woyke T."/>
        </authorList>
    </citation>
    <scope>NUCLEOTIDE SEQUENCE [LARGE SCALE GENOMIC DNA]</scope>
    <source>
        <strain evidence="1 2">6</strain>
    </source>
</reference>
<dbReference type="NCBIfam" id="TIGR04197">
    <property type="entry name" value="T7SS_SACOL2603"/>
    <property type="match status" value="1"/>
</dbReference>
<sequence>MGNGIKDVTDSITSSVKHYAEDKLGIVESTSGLGDRFYICDDTSNLTAVENAQTIYDCSKERCREFGELMKAEAGHIETLGNKFENLDQDISDMVQKYFG</sequence>
<dbReference type="InterPro" id="IPR021477">
    <property type="entry name" value="TVIIS_effector_SACOL2603_fam"/>
</dbReference>
<proteinExistence type="predicted"/>
<name>I5AT93_EUBC6</name>
<accession>I5AT93</accession>
<dbReference type="eggNOG" id="ENOG5033C6A">
    <property type="taxonomic scope" value="Bacteria"/>
</dbReference>
<dbReference type="HOGENOM" id="CLU_2301621_0_0_9"/>
<reference evidence="1 2" key="1">
    <citation type="submission" date="2010-08" db="EMBL/GenBank/DDBJ databases">
        <authorList>
            <consortium name="US DOE Joint Genome Institute (JGI-PGF)"/>
            <person name="Lucas S."/>
            <person name="Copeland A."/>
            <person name="Lapidus A."/>
            <person name="Cheng J.-F."/>
            <person name="Bruce D."/>
            <person name="Goodwin L."/>
            <person name="Pitluck S."/>
            <person name="Land M.L."/>
            <person name="Hauser L."/>
            <person name="Chang Y.-J."/>
            <person name="Anderson I.J."/>
            <person name="Johnson E."/>
            <person name="Mulhopadhyay B."/>
            <person name="Kyrpides N."/>
            <person name="Woyke T.J."/>
        </authorList>
    </citation>
    <scope>NUCLEOTIDE SEQUENCE [LARGE SCALE GENOMIC DNA]</scope>
    <source>
        <strain evidence="1 2">6</strain>
    </source>
</reference>
<gene>
    <name evidence="1" type="ORF">EubceDRAFT1_1199</name>
</gene>
<dbReference type="Proteomes" id="UP000005753">
    <property type="component" value="Chromosome"/>
</dbReference>